<reference evidence="6 7" key="1">
    <citation type="journal article" date="2010" name="J. Bacteriol.">
        <title>Genome sequence of the milbemycin-producing bacterium Streptomyces bingchenggensis.</title>
        <authorList>
            <person name="Wang X.J."/>
            <person name="Yan Y.J."/>
            <person name="Zhang B."/>
            <person name="An J."/>
            <person name="Wang J.J."/>
            <person name="Tian J."/>
            <person name="Jiang L."/>
            <person name="Chen Y.H."/>
            <person name="Huang S.X."/>
            <person name="Yin M."/>
            <person name="Zhang J."/>
            <person name="Gao A.L."/>
            <person name="Liu C.X."/>
            <person name="Zhu Z.X."/>
            <person name="Xiang W.S."/>
        </authorList>
    </citation>
    <scope>NUCLEOTIDE SEQUENCE [LARGE SCALE GENOMIC DNA]</scope>
    <source>
        <strain evidence="6 7">BCW-1</strain>
    </source>
</reference>
<dbReference type="CDD" id="cd00063">
    <property type="entry name" value="FN3"/>
    <property type="match status" value="1"/>
</dbReference>
<dbReference type="Gene3D" id="2.60.40.10">
    <property type="entry name" value="Immunoglobulins"/>
    <property type="match status" value="2"/>
</dbReference>
<dbReference type="SUPFAM" id="SSF49265">
    <property type="entry name" value="Fibronectin type III"/>
    <property type="match status" value="2"/>
</dbReference>
<evidence type="ECO:0000256" key="1">
    <source>
        <dbReference type="ARBA" id="ARBA00023295"/>
    </source>
</evidence>
<proteinExistence type="predicted"/>
<keyword evidence="2" id="KW-0119">Carbohydrate metabolism</keyword>
<evidence type="ECO:0000256" key="4">
    <source>
        <dbReference type="SAM" id="SignalP"/>
    </source>
</evidence>
<keyword evidence="1" id="KW-0326">Glycosidase</keyword>
<dbReference type="Proteomes" id="UP000000377">
    <property type="component" value="Chromosome"/>
</dbReference>
<dbReference type="RefSeq" id="WP_014175352.1">
    <property type="nucleotide sequence ID" value="NC_016582.1"/>
</dbReference>
<accession>D7C103</accession>
<feature type="region of interest" description="Disordered" evidence="3">
    <location>
        <begin position="24"/>
        <end position="44"/>
    </location>
</feature>
<gene>
    <name evidence="6" type="ordered locus">SBI_02754</name>
</gene>
<protein>
    <recommendedName>
        <fullName evidence="5">Fibronectin type-III domain-containing protein</fullName>
    </recommendedName>
</protein>
<evidence type="ECO:0000313" key="6">
    <source>
        <dbReference type="EMBL" id="ADI05875.1"/>
    </source>
</evidence>
<dbReference type="KEGG" id="sbh:SBI_02754"/>
<dbReference type="PATRIC" id="fig|749414.3.peg.2847"/>
<dbReference type="InterPro" id="IPR036116">
    <property type="entry name" value="FN3_sf"/>
</dbReference>
<dbReference type="eggNOG" id="COG4733">
    <property type="taxonomic scope" value="Bacteria"/>
</dbReference>
<organism evidence="6 7">
    <name type="scientific">Streptomyces bingchenggensis (strain BCW-1)</name>
    <dbReference type="NCBI Taxonomy" id="749414"/>
    <lineage>
        <taxon>Bacteria</taxon>
        <taxon>Bacillati</taxon>
        <taxon>Actinomycetota</taxon>
        <taxon>Actinomycetes</taxon>
        <taxon>Kitasatosporales</taxon>
        <taxon>Streptomycetaceae</taxon>
        <taxon>Streptomyces</taxon>
    </lineage>
</organism>
<dbReference type="GO" id="GO:0016798">
    <property type="term" value="F:hydrolase activity, acting on glycosyl bonds"/>
    <property type="evidence" value="ECO:0007669"/>
    <property type="project" value="UniProtKB-KW"/>
</dbReference>
<evidence type="ECO:0000259" key="5">
    <source>
        <dbReference type="PROSITE" id="PS50853"/>
    </source>
</evidence>
<evidence type="ECO:0000313" key="7">
    <source>
        <dbReference type="Proteomes" id="UP000000377"/>
    </source>
</evidence>
<dbReference type="PROSITE" id="PS51257">
    <property type="entry name" value="PROKAR_LIPOPROTEIN"/>
    <property type="match status" value="1"/>
</dbReference>
<keyword evidence="2" id="KW-0624">Polysaccharide degradation</keyword>
<dbReference type="InterPro" id="IPR013783">
    <property type="entry name" value="Ig-like_fold"/>
</dbReference>
<feature type="compositionally biased region" description="Low complexity" evidence="3">
    <location>
        <begin position="24"/>
        <end position="38"/>
    </location>
</feature>
<sequence length="254" mass="27339">MSGARRALAAAVLAAAALAGCSSPQPAARSAEPAPSSATGTRLTATLTSPVDATLRWTGTEPGAAGRIVEFATAPEGPYTILEYVPLGRTSYRHPDLMPRTPFYYRVRPYYGPASRPVEVRLPKGDFTAKEQKSDHEWAPPRTLRQTAVRTGSVKDAATASAATPTGLKATVMHANGIRFTWTDHASDEQGYLLEDRPQGGDRFRPVAVLDPDINSFGLITLENEKRATYRVRAFSYGKGSNVVHLKTGSAPER</sequence>
<dbReference type="STRING" id="749414.SBI_02754"/>
<dbReference type="EMBL" id="CP002047">
    <property type="protein sequence ID" value="ADI05875.1"/>
    <property type="molecule type" value="Genomic_DNA"/>
</dbReference>
<keyword evidence="4" id="KW-0732">Signal</keyword>
<dbReference type="AlphaFoldDB" id="D7C103"/>
<keyword evidence="7" id="KW-1185">Reference proteome</keyword>
<evidence type="ECO:0000256" key="2">
    <source>
        <dbReference type="ARBA" id="ARBA00023326"/>
    </source>
</evidence>
<dbReference type="PROSITE" id="PS50853">
    <property type="entry name" value="FN3"/>
    <property type="match status" value="2"/>
</dbReference>
<feature type="chain" id="PRO_5039185227" description="Fibronectin type-III domain-containing protein" evidence="4">
    <location>
        <begin position="28"/>
        <end position="254"/>
    </location>
</feature>
<evidence type="ECO:0000256" key="3">
    <source>
        <dbReference type="SAM" id="MobiDB-lite"/>
    </source>
</evidence>
<keyword evidence="1" id="KW-0378">Hydrolase</keyword>
<dbReference type="InterPro" id="IPR003961">
    <property type="entry name" value="FN3_dom"/>
</dbReference>
<feature type="domain" description="Fibronectin type-III" evidence="5">
    <location>
        <begin position="164"/>
        <end position="254"/>
    </location>
</feature>
<name>D7C103_STRBB</name>
<dbReference type="HOGENOM" id="CLU_089978_0_0_11"/>
<dbReference type="GO" id="GO:0000272">
    <property type="term" value="P:polysaccharide catabolic process"/>
    <property type="evidence" value="ECO:0007669"/>
    <property type="project" value="UniProtKB-KW"/>
</dbReference>
<feature type="domain" description="Fibronectin type-III" evidence="5">
    <location>
        <begin position="39"/>
        <end position="125"/>
    </location>
</feature>
<feature type="signal peptide" evidence="4">
    <location>
        <begin position="1"/>
        <end position="27"/>
    </location>
</feature>